<evidence type="ECO:0000256" key="1">
    <source>
        <dbReference type="ARBA" id="ARBA00004479"/>
    </source>
</evidence>
<dbReference type="Pfam" id="PF13947">
    <property type="entry name" value="GUB_WAK_bind"/>
    <property type="match status" value="1"/>
</dbReference>
<feature type="binding site" evidence="12">
    <location>
        <position position="250"/>
    </location>
    <ligand>
        <name>ATP</name>
        <dbReference type="ChEBI" id="CHEBI:30616"/>
    </ligand>
</feature>
<keyword evidence="8 12" id="KW-0067">ATP-binding</keyword>
<keyword evidence="4 13" id="KW-0812">Transmembrane</keyword>
<dbReference type="PANTHER" id="PTHR27009">
    <property type="entry name" value="RUST RESISTANCE KINASE LR10-RELATED"/>
    <property type="match status" value="1"/>
</dbReference>
<evidence type="ECO:0000256" key="13">
    <source>
        <dbReference type="SAM" id="Phobius"/>
    </source>
</evidence>
<dbReference type="GO" id="GO:0004674">
    <property type="term" value="F:protein serine/threonine kinase activity"/>
    <property type="evidence" value="ECO:0007669"/>
    <property type="project" value="UniProtKB-KW"/>
</dbReference>
<evidence type="ECO:0000256" key="10">
    <source>
        <dbReference type="ARBA" id="ARBA00023136"/>
    </source>
</evidence>
<protein>
    <recommendedName>
        <fullName evidence="15">Protein kinase domain-containing protein</fullName>
    </recommendedName>
</protein>
<keyword evidence="11" id="KW-0325">Glycoprotein</keyword>
<dbReference type="InterPro" id="IPR017441">
    <property type="entry name" value="Protein_kinase_ATP_BS"/>
</dbReference>
<dbReference type="AlphaFoldDB" id="A0A8X8WA89"/>
<keyword evidence="6 12" id="KW-0547">Nucleotide-binding</keyword>
<evidence type="ECO:0000256" key="6">
    <source>
        <dbReference type="ARBA" id="ARBA00022741"/>
    </source>
</evidence>
<evidence type="ECO:0000256" key="3">
    <source>
        <dbReference type="ARBA" id="ARBA00022679"/>
    </source>
</evidence>
<keyword evidence="2" id="KW-0723">Serine/threonine-protein kinase</keyword>
<proteinExistence type="predicted"/>
<keyword evidence="3" id="KW-0808">Transferase</keyword>
<evidence type="ECO:0000256" key="11">
    <source>
        <dbReference type="ARBA" id="ARBA00023180"/>
    </source>
</evidence>
<evidence type="ECO:0000256" key="4">
    <source>
        <dbReference type="ARBA" id="ARBA00022692"/>
    </source>
</evidence>
<evidence type="ECO:0000259" key="15">
    <source>
        <dbReference type="PROSITE" id="PS50011"/>
    </source>
</evidence>
<accession>A0A8X8WA89</accession>
<name>A0A8X8WA89_SALSN</name>
<dbReference type="SUPFAM" id="SSF56112">
    <property type="entry name" value="Protein kinase-like (PK-like)"/>
    <property type="match status" value="1"/>
</dbReference>
<dbReference type="SMART" id="SM00220">
    <property type="entry name" value="S_TKc"/>
    <property type="match status" value="1"/>
</dbReference>
<sequence>MMKCSSLLIALVILHLFPCYDAKCTPSACGILSNISYPFRLNDDPKNCGDRRFELHCHNNVTSISLNSQNYHVKAIDYQNSTIRLVDSSINNNNICSFPTVVDLIVMTSWPGFNNFDNVSLSEIHHSLLYDPDSSDNCSDQITDLSTACKDLSFFHVFSALIVSIIICASRVFTFPLVVRLLIYKFRTRRLSLHEDIESFLQSDNNLAPIRYSYLDIKKMTKGFRDKLGQGGYGSVYKGKLRSGHDVAVKLLGKSGGKGQDFMNEIANIGRIHHVNVVKLVGYCAHGSKLALVFDFMTNGSLEKHLFNRENMKPLNWDTKFDIAVGVARGIEYLHRGCNIQILHFDIKPHNILLDDKFVPKISDFGLAKFCSTGKDTVSLTTARGTIGYVAPELINRSMGAVSYKADVYSFGMMLIDMVGLKRDLRGKNGHSSQYFPYWIYDCFEQGKDIEIEEAGYDDENESRESIVRKMTIVALWCILLSPNDRPSMNKVLEMLEGDVERLQIPSQSTQIGVSFDQTEITCSSDFV</sequence>
<reference evidence="16" key="1">
    <citation type="submission" date="2018-01" db="EMBL/GenBank/DDBJ databases">
        <authorList>
            <person name="Mao J.F."/>
        </authorList>
    </citation>
    <scope>NUCLEOTIDE SEQUENCE</scope>
    <source>
        <strain evidence="16">Huo1</strain>
        <tissue evidence="16">Leaf</tissue>
    </source>
</reference>
<dbReference type="FunFam" id="1.10.510.10:FF:000590">
    <property type="entry name" value="PR5-like receptor kinase"/>
    <property type="match status" value="1"/>
</dbReference>
<keyword evidence="7" id="KW-0418">Kinase</keyword>
<dbReference type="Gene3D" id="1.10.510.10">
    <property type="entry name" value="Transferase(Phosphotransferase) domain 1"/>
    <property type="match status" value="1"/>
</dbReference>
<dbReference type="Pfam" id="PF00069">
    <property type="entry name" value="Pkinase"/>
    <property type="match status" value="1"/>
</dbReference>
<feature type="chain" id="PRO_5036492721" description="Protein kinase domain-containing protein" evidence="14">
    <location>
        <begin position="23"/>
        <end position="528"/>
    </location>
</feature>
<evidence type="ECO:0000313" key="17">
    <source>
        <dbReference type="Proteomes" id="UP000298416"/>
    </source>
</evidence>
<dbReference type="PROSITE" id="PS50011">
    <property type="entry name" value="PROTEIN_KINASE_DOM"/>
    <property type="match status" value="1"/>
</dbReference>
<dbReference type="Proteomes" id="UP000298416">
    <property type="component" value="Unassembled WGS sequence"/>
</dbReference>
<dbReference type="InterPro" id="IPR008271">
    <property type="entry name" value="Ser/Thr_kinase_AS"/>
</dbReference>
<dbReference type="InterPro" id="IPR011009">
    <property type="entry name" value="Kinase-like_dom_sf"/>
</dbReference>
<reference evidence="16" key="2">
    <citation type="submission" date="2020-08" db="EMBL/GenBank/DDBJ databases">
        <title>Plant Genome Project.</title>
        <authorList>
            <person name="Zhang R.-G."/>
        </authorList>
    </citation>
    <scope>NUCLEOTIDE SEQUENCE</scope>
    <source>
        <strain evidence="16">Huo1</strain>
        <tissue evidence="16">Leaf</tissue>
    </source>
</reference>
<evidence type="ECO:0000256" key="7">
    <source>
        <dbReference type="ARBA" id="ARBA00022777"/>
    </source>
</evidence>
<comment type="subcellular location">
    <subcellularLocation>
        <location evidence="1">Membrane</location>
        <topology evidence="1">Single-pass type I membrane protein</topology>
    </subcellularLocation>
</comment>
<keyword evidence="5 14" id="KW-0732">Signal</keyword>
<evidence type="ECO:0000256" key="2">
    <source>
        <dbReference type="ARBA" id="ARBA00022527"/>
    </source>
</evidence>
<feature type="signal peptide" evidence="14">
    <location>
        <begin position="1"/>
        <end position="22"/>
    </location>
</feature>
<evidence type="ECO:0000256" key="8">
    <source>
        <dbReference type="ARBA" id="ARBA00022840"/>
    </source>
</evidence>
<dbReference type="PROSITE" id="PS00107">
    <property type="entry name" value="PROTEIN_KINASE_ATP"/>
    <property type="match status" value="1"/>
</dbReference>
<dbReference type="EMBL" id="PNBA02000019">
    <property type="protein sequence ID" value="KAG6391178.1"/>
    <property type="molecule type" value="Genomic_DNA"/>
</dbReference>
<dbReference type="Gene3D" id="3.30.200.20">
    <property type="entry name" value="Phosphorylase Kinase, domain 1"/>
    <property type="match status" value="1"/>
</dbReference>
<evidence type="ECO:0000256" key="12">
    <source>
        <dbReference type="PROSITE-ProRule" id="PRU10141"/>
    </source>
</evidence>
<dbReference type="InterPro" id="IPR000719">
    <property type="entry name" value="Prot_kinase_dom"/>
</dbReference>
<keyword evidence="9 13" id="KW-1133">Transmembrane helix</keyword>
<dbReference type="PROSITE" id="PS00108">
    <property type="entry name" value="PROTEIN_KINASE_ST"/>
    <property type="match status" value="1"/>
</dbReference>
<dbReference type="FunFam" id="3.30.200.20:FF:000178">
    <property type="entry name" value="serine/threonine-protein kinase PBS1-like"/>
    <property type="match status" value="1"/>
</dbReference>
<comment type="caution">
    <text evidence="16">The sequence shown here is derived from an EMBL/GenBank/DDBJ whole genome shotgun (WGS) entry which is preliminary data.</text>
</comment>
<dbReference type="GO" id="GO:0030247">
    <property type="term" value="F:polysaccharide binding"/>
    <property type="evidence" value="ECO:0007669"/>
    <property type="project" value="InterPro"/>
</dbReference>
<organism evidence="16">
    <name type="scientific">Salvia splendens</name>
    <name type="common">Scarlet sage</name>
    <dbReference type="NCBI Taxonomy" id="180675"/>
    <lineage>
        <taxon>Eukaryota</taxon>
        <taxon>Viridiplantae</taxon>
        <taxon>Streptophyta</taxon>
        <taxon>Embryophyta</taxon>
        <taxon>Tracheophyta</taxon>
        <taxon>Spermatophyta</taxon>
        <taxon>Magnoliopsida</taxon>
        <taxon>eudicotyledons</taxon>
        <taxon>Gunneridae</taxon>
        <taxon>Pentapetalae</taxon>
        <taxon>asterids</taxon>
        <taxon>lamiids</taxon>
        <taxon>Lamiales</taxon>
        <taxon>Lamiaceae</taxon>
        <taxon>Nepetoideae</taxon>
        <taxon>Mentheae</taxon>
        <taxon>Salviinae</taxon>
        <taxon>Salvia</taxon>
        <taxon>Salvia subgen. Calosphace</taxon>
        <taxon>core Calosphace</taxon>
    </lineage>
</organism>
<evidence type="ECO:0000256" key="5">
    <source>
        <dbReference type="ARBA" id="ARBA00022729"/>
    </source>
</evidence>
<feature type="domain" description="Protein kinase" evidence="15">
    <location>
        <begin position="222"/>
        <end position="503"/>
    </location>
</feature>
<dbReference type="InterPro" id="IPR045874">
    <property type="entry name" value="LRK10/LRL21-25-like"/>
</dbReference>
<evidence type="ECO:0000256" key="14">
    <source>
        <dbReference type="SAM" id="SignalP"/>
    </source>
</evidence>
<dbReference type="InterPro" id="IPR025287">
    <property type="entry name" value="WAK_GUB"/>
</dbReference>
<keyword evidence="10 13" id="KW-0472">Membrane</keyword>
<feature type="transmembrane region" description="Helical" evidence="13">
    <location>
        <begin position="154"/>
        <end position="183"/>
    </location>
</feature>
<keyword evidence="17" id="KW-1185">Reference proteome</keyword>
<evidence type="ECO:0000256" key="9">
    <source>
        <dbReference type="ARBA" id="ARBA00022989"/>
    </source>
</evidence>
<dbReference type="GO" id="GO:0005524">
    <property type="term" value="F:ATP binding"/>
    <property type="evidence" value="ECO:0007669"/>
    <property type="project" value="UniProtKB-UniRule"/>
</dbReference>
<dbReference type="GO" id="GO:0016020">
    <property type="term" value="C:membrane"/>
    <property type="evidence" value="ECO:0007669"/>
    <property type="project" value="UniProtKB-SubCell"/>
</dbReference>
<evidence type="ECO:0000313" key="16">
    <source>
        <dbReference type="EMBL" id="KAG6391178.1"/>
    </source>
</evidence>
<gene>
    <name evidence="16" type="ORF">SASPL_148930</name>
</gene>